<evidence type="ECO:0000256" key="1">
    <source>
        <dbReference type="SAM" id="Phobius"/>
    </source>
</evidence>
<evidence type="ECO:0000313" key="2">
    <source>
        <dbReference type="EMBL" id="EFK96918.1"/>
    </source>
</evidence>
<keyword evidence="1" id="KW-1133">Transmembrane helix</keyword>
<feature type="transmembrane region" description="Helical" evidence="1">
    <location>
        <begin position="218"/>
        <end position="235"/>
    </location>
</feature>
<feature type="transmembrane region" description="Helical" evidence="1">
    <location>
        <begin position="103"/>
        <end position="125"/>
    </location>
</feature>
<dbReference type="GO" id="GO:0005886">
    <property type="term" value="C:plasma membrane"/>
    <property type="evidence" value="ECO:0007669"/>
    <property type="project" value="TreeGrafter"/>
</dbReference>
<comment type="caution">
    <text evidence="2">The sequence shown here is derived from an EMBL/GenBank/DDBJ whole genome shotgun (WGS) entry which is preliminary data.</text>
</comment>
<feature type="non-terminal residue" evidence="2">
    <location>
        <position position="245"/>
    </location>
</feature>
<organism evidence="2">
    <name type="scientific">sediment metagenome</name>
    <dbReference type="NCBI Taxonomy" id="749907"/>
    <lineage>
        <taxon>unclassified sequences</taxon>
        <taxon>metagenomes</taxon>
        <taxon>ecological metagenomes</taxon>
    </lineage>
</organism>
<protein>
    <submittedName>
        <fullName evidence="2">Phosphotransferase system, mannose/fructose/sorbose family IID component</fullName>
    </submittedName>
</protein>
<dbReference type="PANTHER" id="PTHR32502:SF23">
    <property type="entry name" value="TRANSPORT PROTEIN, PTS SYSTEM"/>
    <property type="match status" value="1"/>
</dbReference>
<keyword evidence="1" id="KW-0472">Membrane</keyword>
<dbReference type="InterPro" id="IPR050303">
    <property type="entry name" value="GatZ_KbaZ_carbometab"/>
</dbReference>
<reference evidence="2" key="2">
    <citation type="journal article" date="2011" name="Microb. Ecol.">
        <title>Taxonomic and Functional Metagenomic Profiling of the Microbial Community in the Anoxic Sediment of a Sub-saline Shallow Lake (Laguna de Carrizo, Central Spain).</title>
        <authorList>
            <person name="Ferrer M."/>
            <person name="Guazzaroni M.E."/>
            <person name="Richter M."/>
            <person name="Garcia-Salamanca A."/>
            <person name="Yarza P."/>
            <person name="Suarez-Suarez A."/>
            <person name="Solano J."/>
            <person name="Alcaide M."/>
            <person name="van Dillewijn P."/>
            <person name="Molina-Henares M.A."/>
            <person name="Lopez-Cortes N."/>
            <person name="Al-Ramahi Y."/>
            <person name="Guerrero C."/>
            <person name="Acosta A."/>
            <person name="de Eugenio L.I."/>
            <person name="Martinez V."/>
            <person name="Marques S."/>
            <person name="Rojo F."/>
            <person name="Santero E."/>
            <person name="Genilloud O."/>
            <person name="Perez-Perez J."/>
            <person name="Rossello-Mora R."/>
            <person name="Ramos J.L."/>
        </authorList>
    </citation>
    <scope>NUCLEOTIDE SEQUENCE</scope>
</reference>
<dbReference type="Pfam" id="PF03613">
    <property type="entry name" value="EIID-AGA"/>
    <property type="match status" value="1"/>
</dbReference>
<feature type="transmembrane region" description="Helical" evidence="1">
    <location>
        <begin position="20"/>
        <end position="37"/>
    </location>
</feature>
<reference evidence="2" key="1">
    <citation type="submission" date="2010-07" db="EMBL/GenBank/DDBJ databases">
        <authorList>
            <consortium name="CONSOLIDER consortium CSD2007-00005"/>
            <person name="Guazzaroni M.-E."/>
            <person name="Richter M."/>
            <person name="Garcia-Salamanca A."/>
            <person name="Yarza P."/>
            <person name="Ferrer M."/>
        </authorList>
    </citation>
    <scope>NUCLEOTIDE SEQUENCE</scope>
</reference>
<dbReference type="GO" id="GO:0016740">
    <property type="term" value="F:transferase activity"/>
    <property type="evidence" value="ECO:0007669"/>
    <property type="project" value="UniProtKB-KW"/>
</dbReference>
<dbReference type="PANTHER" id="PTHR32502">
    <property type="entry name" value="N-ACETYLGALACTOSAMINE PERMEASE II COMPONENT-RELATED"/>
    <property type="match status" value="1"/>
</dbReference>
<dbReference type="EMBL" id="ADZX01000385">
    <property type="protein sequence ID" value="EFK96918.1"/>
    <property type="molecule type" value="Genomic_DNA"/>
</dbReference>
<dbReference type="PROSITE" id="PS51108">
    <property type="entry name" value="PTS_EIID"/>
    <property type="match status" value="1"/>
</dbReference>
<dbReference type="AlphaFoldDB" id="D9PHP8"/>
<accession>D9PHP8</accession>
<keyword evidence="2" id="KW-0808">Transferase</keyword>
<feature type="transmembrane region" description="Helical" evidence="1">
    <location>
        <begin position="131"/>
        <end position="154"/>
    </location>
</feature>
<name>D9PHP8_9ZZZZ</name>
<gene>
    <name evidence="2" type="ORF">LDC_1050</name>
</gene>
<feature type="transmembrane region" description="Helical" evidence="1">
    <location>
        <begin position="175"/>
        <end position="198"/>
    </location>
</feature>
<dbReference type="GO" id="GO:0009401">
    <property type="term" value="P:phosphoenolpyruvate-dependent sugar phosphotransferase system"/>
    <property type="evidence" value="ECO:0007669"/>
    <property type="project" value="InterPro"/>
</dbReference>
<keyword evidence="1" id="KW-0812">Transmembrane</keyword>
<sequence>MQAALWRSLFIQTVWSFERLLGFGLAMAMLPALRRLYPDKKRRGEIIKEYMGFFNTHPYMATSIIGVLLKEEENLAARSDFSRERISALKIQMMGPLAALGDTFFWAALRPLASLLGAGLVFFFWEKTNLPSFMSGSLVFFLFFNIPHVFARWAGLCKGYRRGMGFLKDLKKINLLRLSSFLAGFGSLLTGLCLGWLISSSGLSETAVLGQPKSALNAALGVCCFSLFGWLVSAAKPERMVWLAA</sequence>
<dbReference type="InterPro" id="IPR004704">
    <property type="entry name" value="PTS_IID_man"/>
</dbReference>
<proteinExistence type="predicted"/>